<feature type="region of interest" description="Disordered" evidence="1">
    <location>
        <begin position="1"/>
        <end position="81"/>
    </location>
</feature>
<evidence type="ECO:0000256" key="1">
    <source>
        <dbReference type="SAM" id="MobiDB-lite"/>
    </source>
</evidence>
<sequence length="119" mass="13320">MKPLGTNNAAENELTTPKSAFGKPISQCGLSTKSLKPRGTHHTRENVISASKSAFVPTKSTSRVSAKNSTQVTQKSPHQRTNQPLKRCQFWIFTTLVNTEIERRHDNFDFELLPLELAI</sequence>
<gene>
    <name evidence="2" type="ORF">M5598_09050</name>
</gene>
<evidence type="ECO:0000313" key="2">
    <source>
        <dbReference type="EMBL" id="UYV25224.1"/>
    </source>
</evidence>
<accession>A0AA46Z4I9</accession>
<proteinExistence type="predicted"/>
<feature type="compositionally biased region" description="Polar residues" evidence="1">
    <location>
        <begin position="1"/>
        <end position="18"/>
    </location>
</feature>
<dbReference type="RefSeq" id="WP_194943934.1">
    <property type="nucleotide sequence ID" value="NZ_JACVHO010000067.1"/>
</dbReference>
<protein>
    <submittedName>
        <fullName evidence="2">Uncharacterized protein</fullName>
    </submittedName>
</protein>
<evidence type="ECO:0000313" key="3">
    <source>
        <dbReference type="Proteomes" id="UP001163036"/>
    </source>
</evidence>
<dbReference type="AlphaFoldDB" id="A0AA46Z4I9"/>
<organism evidence="2 3">
    <name type="scientific">Vibrio parahaemolyticus</name>
    <dbReference type="NCBI Taxonomy" id="670"/>
    <lineage>
        <taxon>Bacteria</taxon>
        <taxon>Pseudomonadati</taxon>
        <taxon>Pseudomonadota</taxon>
        <taxon>Gammaproteobacteria</taxon>
        <taxon>Vibrionales</taxon>
        <taxon>Vibrionaceae</taxon>
        <taxon>Vibrio</taxon>
    </lineage>
</organism>
<dbReference type="Proteomes" id="UP001163036">
    <property type="component" value="Chromosome 1"/>
</dbReference>
<feature type="compositionally biased region" description="Polar residues" evidence="1">
    <location>
        <begin position="46"/>
        <end position="81"/>
    </location>
</feature>
<name>A0AA46Z4I9_VIBPH</name>
<reference evidence="2" key="1">
    <citation type="submission" date="2022-05" db="EMBL/GenBank/DDBJ databases">
        <title>Megaplasmid of Vibrio parahaemolyticus.</title>
        <authorList>
            <person name="Strauch E."/>
            <person name="Borowiak M."/>
        </authorList>
    </citation>
    <scope>NUCLEOTIDE SEQUENCE</scope>
    <source>
        <strain evidence="2">16-VB00198</strain>
    </source>
</reference>
<dbReference type="EMBL" id="CP097355">
    <property type="protein sequence ID" value="UYV25224.1"/>
    <property type="molecule type" value="Genomic_DNA"/>
</dbReference>